<dbReference type="EMBL" id="LJIG01022870">
    <property type="protein sequence ID" value="KRT78304.1"/>
    <property type="molecule type" value="Genomic_DNA"/>
</dbReference>
<organism evidence="1 2">
    <name type="scientific">Oryctes borbonicus</name>
    <dbReference type="NCBI Taxonomy" id="1629725"/>
    <lineage>
        <taxon>Eukaryota</taxon>
        <taxon>Metazoa</taxon>
        <taxon>Ecdysozoa</taxon>
        <taxon>Arthropoda</taxon>
        <taxon>Hexapoda</taxon>
        <taxon>Insecta</taxon>
        <taxon>Pterygota</taxon>
        <taxon>Neoptera</taxon>
        <taxon>Endopterygota</taxon>
        <taxon>Coleoptera</taxon>
        <taxon>Polyphaga</taxon>
        <taxon>Scarabaeiformia</taxon>
        <taxon>Scarabaeidae</taxon>
        <taxon>Dynastinae</taxon>
        <taxon>Oryctes</taxon>
    </lineage>
</organism>
<dbReference type="Proteomes" id="UP000051574">
    <property type="component" value="Unassembled WGS sequence"/>
</dbReference>
<feature type="non-terminal residue" evidence="1">
    <location>
        <position position="1"/>
    </location>
</feature>
<evidence type="ECO:0000313" key="1">
    <source>
        <dbReference type="EMBL" id="KRT78304.1"/>
    </source>
</evidence>
<dbReference type="OrthoDB" id="436262at2759"/>
<accession>A0A0T6AT11</accession>
<proteinExistence type="predicted"/>
<name>A0A0T6AT11_9SCAR</name>
<sequence>CDHYYVKELISVKQLSGKLKEAKQLFKEEGVEYILTYFDTYIAVIVNIRELDKTIQITAFEDLHRAMKELNRSITFILSDKELLTDEVKLKYLTIIKMLMYAYITTTITVNNRNPSNR</sequence>
<evidence type="ECO:0000313" key="2">
    <source>
        <dbReference type="Proteomes" id="UP000051574"/>
    </source>
</evidence>
<keyword evidence="2" id="KW-1185">Reference proteome</keyword>
<protein>
    <submittedName>
        <fullName evidence="1">Uncharacterized protein</fullName>
    </submittedName>
</protein>
<feature type="non-terminal residue" evidence="1">
    <location>
        <position position="118"/>
    </location>
</feature>
<gene>
    <name evidence="1" type="ORF">AMK59_6425</name>
</gene>
<reference evidence="1 2" key="1">
    <citation type="submission" date="2015-09" db="EMBL/GenBank/DDBJ databases">
        <title>Draft genome of the scarab beetle Oryctes borbonicus.</title>
        <authorList>
            <person name="Meyer J.M."/>
            <person name="Markov G.V."/>
            <person name="Baskaran P."/>
            <person name="Herrmann M."/>
            <person name="Sommer R.J."/>
            <person name="Roedelsperger C."/>
        </authorList>
    </citation>
    <scope>NUCLEOTIDE SEQUENCE [LARGE SCALE GENOMIC DNA]</scope>
    <source>
        <strain evidence="1">OB123</strain>
        <tissue evidence="1">Whole animal</tissue>
    </source>
</reference>
<dbReference type="AlphaFoldDB" id="A0A0T6AT11"/>
<comment type="caution">
    <text evidence="1">The sequence shown here is derived from an EMBL/GenBank/DDBJ whole genome shotgun (WGS) entry which is preliminary data.</text>
</comment>